<dbReference type="PANTHER" id="PTHR15239:SF6">
    <property type="entry name" value="RIBOSOME QUALITY CONTROL COMPLEX SUBUNIT NEMF"/>
    <property type="match status" value="1"/>
</dbReference>
<keyword evidence="2" id="KW-0699">rRNA-binding</keyword>
<dbReference type="GO" id="GO:0000049">
    <property type="term" value="F:tRNA binding"/>
    <property type="evidence" value="ECO:0007669"/>
    <property type="project" value="UniProtKB-KW"/>
</dbReference>
<dbReference type="InterPro" id="IPR051608">
    <property type="entry name" value="RQC_Subunit_NEMF"/>
</dbReference>
<gene>
    <name evidence="6" type="primary">yloA_15</name>
    <name evidence="6" type="ORF">SDC9_98587</name>
</gene>
<dbReference type="InterPro" id="IPR043682">
    <property type="entry name" value="RqcH_bacterial"/>
</dbReference>
<dbReference type="InterPro" id="IPR008532">
    <property type="entry name" value="NFACT_RNA-bd"/>
</dbReference>
<dbReference type="GO" id="GO:1990112">
    <property type="term" value="C:RQC complex"/>
    <property type="evidence" value="ECO:0007669"/>
    <property type="project" value="TreeGrafter"/>
</dbReference>
<feature type="domain" description="NFACT RNA-binding" evidence="5">
    <location>
        <begin position="408"/>
        <end position="502"/>
    </location>
</feature>
<evidence type="ECO:0000256" key="3">
    <source>
        <dbReference type="ARBA" id="ARBA00022884"/>
    </source>
</evidence>
<name>A0A645AFV6_9ZZZZ</name>
<dbReference type="InterPro" id="IPR010979">
    <property type="entry name" value="Ribosomal_uS13-like_H2TH"/>
</dbReference>
<evidence type="ECO:0000256" key="1">
    <source>
        <dbReference type="ARBA" id="ARBA00022555"/>
    </source>
</evidence>
<keyword evidence="1" id="KW-0820">tRNA-binding</keyword>
<evidence type="ECO:0000313" key="6">
    <source>
        <dbReference type="EMBL" id="MPM51836.1"/>
    </source>
</evidence>
<evidence type="ECO:0000259" key="5">
    <source>
        <dbReference type="Pfam" id="PF05670"/>
    </source>
</evidence>
<accession>A0A645AFV6</accession>
<dbReference type="Pfam" id="PF05833">
    <property type="entry name" value="NFACT_N"/>
    <property type="match status" value="1"/>
</dbReference>
<protein>
    <recommendedName>
        <fullName evidence="5">NFACT RNA-binding domain-containing protein</fullName>
    </recommendedName>
</protein>
<dbReference type="AlphaFoldDB" id="A0A645AFV6"/>
<evidence type="ECO:0000256" key="2">
    <source>
        <dbReference type="ARBA" id="ARBA00022730"/>
    </source>
</evidence>
<comment type="caution">
    <text evidence="6">The sequence shown here is derived from an EMBL/GenBank/DDBJ whole genome shotgun (WGS) entry which is preliminary data.</text>
</comment>
<dbReference type="EMBL" id="VSSQ01013592">
    <property type="protein sequence ID" value="MPM51836.1"/>
    <property type="molecule type" value="Genomic_DNA"/>
</dbReference>
<dbReference type="GO" id="GO:0072344">
    <property type="term" value="P:rescue of stalled ribosome"/>
    <property type="evidence" value="ECO:0007669"/>
    <property type="project" value="InterPro"/>
</dbReference>
<organism evidence="6">
    <name type="scientific">bioreactor metagenome</name>
    <dbReference type="NCBI Taxonomy" id="1076179"/>
    <lineage>
        <taxon>unclassified sequences</taxon>
        <taxon>metagenomes</taxon>
        <taxon>ecological metagenomes</taxon>
    </lineage>
</organism>
<evidence type="ECO:0000256" key="4">
    <source>
        <dbReference type="ARBA" id="ARBA00022917"/>
    </source>
</evidence>
<dbReference type="GO" id="GO:0019843">
    <property type="term" value="F:rRNA binding"/>
    <property type="evidence" value="ECO:0007669"/>
    <property type="project" value="UniProtKB-KW"/>
</dbReference>
<dbReference type="PANTHER" id="PTHR15239">
    <property type="entry name" value="NUCLEAR EXPORT MEDIATOR FACTOR NEMF"/>
    <property type="match status" value="1"/>
</dbReference>
<dbReference type="Gene3D" id="1.10.8.50">
    <property type="match status" value="1"/>
</dbReference>
<dbReference type="SUPFAM" id="SSF46946">
    <property type="entry name" value="S13-like H2TH domain"/>
    <property type="match status" value="1"/>
</dbReference>
<dbReference type="Pfam" id="PF05670">
    <property type="entry name" value="NFACT-R_1"/>
    <property type="match status" value="1"/>
</dbReference>
<keyword evidence="3" id="KW-0694">RNA-binding</keyword>
<dbReference type="Gene3D" id="2.30.310.10">
    <property type="entry name" value="ibrinogen binding protein from staphylococcus aureus domain"/>
    <property type="match status" value="1"/>
</dbReference>
<dbReference type="GO" id="GO:0043023">
    <property type="term" value="F:ribosomal large subunit binding"/>
    <property type="evidence" value="ECO:0007669"/>
    <property type="project" value="TreeGrafter"/>
</dbReference>
<sequence length="532" mass="60670">MNPRVHITEIKKDNPITAPMFSMVMRKHVAGGRILDIRQPNFERIIVIDVESMNEMGDLGVKHIITEIMGKHSNIILVDENDKILDSIKHVSHDKSSVREVLPGGVYVYPPSQGKINPLEADFDIFNNTLKEKASQTLQAIIYKSFTGISPAYASEICHNSGFDSSNRGEQLNENDIKNLWMNFSSDISRIKNGEYTPNIVFDKNGNVVDFFSLSSKQYAGFDIKDYESFSELLENFYKKRDNLYHVRQRAHDVRRIVVSNIERCVKKNDIQQKALKDTENREKYRLYGELITANIYSVEPNSSKLIAQNYYEADMPEIEIPLDPMLTPTENATKYFNRYNKSKRTYAATILQKEQNDAELNYLESVLSAIDASDDDSDISEIRRELISEGYIRAKKQDKSKGVKKTKPLHFVSSDGFDIYAGKSNIQNDELTLKFADSDDMWLHTKNIPGSHVIIKCGEQPVPDRTIEEAAVIAAYYSKAKDSSKVPVDFTPRRYVKKPNGAKPGMVIYVQNRTAYVDPDESLVNRLEADK</sequence>
<proteinExistence type="inferred from homology"/>
<keyword evidence="4" id="KW-0648">Protein biosynthesis</keyword>
<dbReference type="HAMAP" id="MF_00844_B">
    <property type="entry name" value="RqcH_B"/>
    <property type="match status" value="1"/>
</dbReference>
<reference evidence="6" key="1">
    <citation type="submission" date="2019-08" db="EMBL/GenBank/DDBJ databases">
        <authorList>
            <person name="Kucharzyk K."/>
            <person name="Murdoch R.W."/>
            <person name="Higgins S."/>
            <person name="Loffler F."/>
        </authorList>
    </citation>
    <scope>NUCLEOTIDE SEQUENCE</scope>
</reference>